<feature type="transmembrane region" description="Helical" evidence="8">
    <location>
        <begin position="334"/>
        <end position="352"/>
    </location>
</feature>
<keyword evidence="3" id="KW-0813">Transport</keyword>
<proteinExistence type="inferred from homology"/>
<dbReference type="EMBL" id="SLWL01000005">
    <property type="protein sequence ID" value="TCO13748.1"/>
    <property type="molecule type" value="Genomic_DNA"/>
</dbReference>
<dbReference type="PANTHER" id="PTHR42718">
    <property type="entry name" value="MAJOR FACILITATOR SUPERFAMILY MULTIDRUG TRANSPORTER MFSC"/>
    <property type="match status" value="1"/>
</dbReference>
<evidence type="ECO:0000256" key="7">
    <source>
        <dbReference type="ARBA" id="ARBA00023136"/>
    </source>
</evidence>
<keyword evidence="6 8" id="KW-1133">Transmembrane helix</keyword>
<evidence type="ECO:0000256" key="3">
    <source>
        <dbReference type="ARBA" id="ARBA00022448"/>
    </source>
</evidence>
<dbReference type="Proteomes" id="UP000294881">
    <property type="component" value="Unassembled WGS sequence"/>
</dbReference>
<organism evidence="10 11">
    <name type="scientific">Camelimonas lactis</name>
    <dbReference type="NCBI Taxonomy" id="659006"/>
    <lineage>
        <taxon>Bacteria</taxon>
        <taxon>Pseudomonadati</taxon>
        <taxon>Pseudomonadota</taxon>
        <taxon>Alphaproteobacteria</taxon>
        <taxon>Hyphomicrobiales</taxon>
        <taxon>Chelatococcaceae</taxon>
        <taxon>Camelimonas</taxon>
    </lineage>
</organism>
<feature type="transmembrane region" description="Helical" evidence="8">
    <location>
        <begin position="194"/>
        <end position="216"/>
    </location>
</feature>
<sequence length="542" mass="58671">MIPAPDGQGITVMTAAATASGIAGAVPATPVAPPLDKRRFIAFIAMVFGMFMAILDIQIVSASLPQIQAGLSASADEIPWVQTSYLIAEVIMIPLSGFLSRALSTRVLFTISAAGFTFMSLMCATATTIEQMIVYRALQGFIGGGMIPTVFAAAFTVFPPEKRPIVSPIIGLVATMAPTIGPTVGGYLTDIFSWHWLFLINIVPGIVVTILSVTLIDFDEPDFALLRRFDWTGLITMALFLGSLEFVLEEGPIKDWFSDEYIVVFTAVAIVASGLFFWRTLTVDEPVVNLRAFTNRNFAAGSLFSFVMGIGLYGLTYLYPIYLARIRGYSPLQIGETMFVTGAAMFLSAPFIGRLSAIMDQRVLIGIGFGAFALGTWMVTGITADWDFWELFIPQILRGVGIMACMVPVNNIALGTLPPDEVKNASGLFNLTRNLGGAVGLALINTVLNNRMDLHLQRLAEQVTWSRDVALERLSALTGAMAARGSDADMAALKQMAQLVRREATVMAFADVFYLLSFLFVALIFLTPFINKPDAGVQVDAH</sequence>
<feature type="transmembrane region" description="Helical" evidence="8">
    <location>
        <begin position="40"/>
        <end position="60"/>
    </location>
</feature>
<name>A0A4R2GTS7_9HYPH</name>
<feature type="transmembrane region" description="Helical" evidence="8">
    <location>
        <begin position="396"/>
        <end position="414"/>
    </location>
</feature>
<dbReference type="Pfam" id="PF07690">
    <property type="entry name" value="MFS_1"/>
    <property type="match status" value="1"/>
</dbReference>
<evidence type="ECO:0000256" key="1">
    <source>
        <dbReference type="ARBA" id="ARBA00004651"/>
    </source>
</evidence>
<feature type="transmembrane region" description="Helical" evidence="8">
    <location>
        <begin position="228"/>
        <end position="248"/>
    </location>
</feature>
<comment type="subcellular location">
    <subcellularLocation>
        <location evidence="1">Cell membrane</location>
        <topology evidence="1">Multi-pass membrane protein</topology>
    </subcellularLocation>
</comment>
<accession>A0A4R2GTS7</accession>
<feature type="transmembrane region" description="Helical" evidence="8">
    <location>
        <begin position="133"/>
        <end position="158"/>
    </location>
</feature>
<protein>
    <submittedName>
        <fullName evidence="10">DHA2 family multidrug resistance protein</fullName>
    </submittedName>
</protein>
<feature type="transmembrane region" description="Helical" evidence="8">
    <location>
        <begin position="298"/>
        <end position="322"/>
    </location>
</feature>
<dbReference type="SUPFAM" id="SSF103473">
    <property type="entry name" value="MFS general substrate transporter"/>
    <property type="match status" value="1"/>
</dbReference>
<dbReference type="InterPro" id="IPR036259">
    <property type="entry name" value="MFS_trans_sf"/>
</dbReference>
<comment type="caution">
    <text evidence="10">The sequence shown here is derived from an EMBL/GenBank/DDBJ whole genome shotgun (WGS) entry which is preliminary data.</text>
</comment>
<dbReference type="InterPro" id="IPR011701">
    <property type="entry name" value="MFS"/>
</dbReference>
<dbReference type="PROSITE" id="PS50850">
    <property type="entry name" value="MFS"/>
    <property type="match status" value="1"/>
</dbReference>
<evidence type="ECO:0000256" key="2">
    <source>
        <dbReference type="ARBA" id="ARBA00008537"/>
    </source>
</evidence>
<evidence type="ECO:0000256" key="4">
    <source>
        <dbReference type="ARBA" id="ARBA00022475"/>
    </source>
</evidence>
<dbReference type="InterPro" id="IPR004638">
    <property type="entry name" value="EmrB-like"/>
</dbReference>
<feature type="transmembrane region" description="Helical" evidence="8">
    <location>
        <begin position="504"/>
        <end position="526"/>
    </location>
</feature>
<dbReference type="Gene3D" id="1.20.1250.20">
    <property type="entry name" value="MFS general substrate transporter like domains"/>
    <property type="match status" value="1"/>
</dbReference>
<evidence type="ECO:0000313" key="10">
    <source>
        <dbReference type="EMBL" id="TCO13748.1"/>
    </source>
</evidence>
<feature type="transmembrane region" description="Helical" evidence="8">
    <location>
        <begin position="165"/>
        <end position="188"/>
    </location>
</feature>
<keyword evidence="11" id="KW-1185">Reference proteome</keyword>
<dbReference type="CDD" id="cd17503">
    <property type="entry name" value="MFS_LmrB_MDR_like"/>
    <property type="match status" value="1"/>
</dbReference>
<keyword evidence="4" id="KW-1003">Cell membrane</keyword>
<evidence type="ECO:0000313" key="11">
    <source>
        <dbReference type="Proteomes" id="UP000294881"/>
    </source>
</evidence>
<dbReference type="GO" id="GO:0005886">
    <property type="term" value="C:plasma membrane"/>
    <property type="evidence" value="ECO:0007669"/>
    <property type="project" value="UniProtKB-SubCell"/>
</dbReference>
<keyword evidence="7 8" id="KW-0472">Membrane</keyword>
<feature type="transmembrane region" description="Helical" evidence="8">
    <location>
        <begin position="260"/>
        <end position="278"/>
    </location>
</feature>
<comment type="similarity">
    <text evidence="2">Belongs to the major facilitator superfamily. EmrB family.</text>
</comment>
<gene>
    <name evidence="10" type="ORF">EV666_105119</name>
</gene>
<feature type="domain" description="Major facilitator superfamily (MFS) profile" evidence="9">
    <location>
        <begin position="42"/>
        <end position="535"/>
    </location>
</feature>
<dbReference type="PRINTS" id="PR01036">
    <property type="entry name" value="TCRTETB"/>
</dbReference>
<feature type="transmembrane region" description="Helical" evidence="8">
    <location>
        <begin position="364"/>
        <end position="384"/>
    </location>
</feature>
<evidence type="ECO:0000256" key="8">
    <source>
        <dbReference type="SAM" id="Phobius"/>
    </source>
</evidence>
<dbReference type="Gene3D" id="1.20.1720.10">
    <property type="entry name" value="Multidrug resistance protein D"/>
    <property type="match status" value="1"/>
</dbReference>
<dbReference type="PANTHER" id="PTHR42718:SF9">
    <property type="entry name" value="MAJOR FACILITATOR SUPERFAMILY MULTIDRUG TRANSPORTER MFSC"/>
    <property type="match status" value="1"/>
</dbReference>
<feature type="transmembrane region" description="Helical" evidence="8">
    <location>
        <begin position="80"/>
        <end position="100"/>
    </location>
</feature>
<evidence type="ECO:0000256" key="6">
    <source>
        <dbReference type="ARBA" id="ARBA00022989"/>
    </source>
</evidence>
<dbReference type="InterPro" id="IPR020846">
    <property type="entry name" value="MFS_dom"/>
</dbReference>
<dbReference type="AlphaFoldDB" id="A0A4R2GTS7"/>
<feature type="transmembrane region" description="Helical" evidence="8">
    <location>
        <begin position="107"/>
        <end position="127"/>
    </location>
</feature>
<evidence type="ECO:0000259" key="9">
    <source>
        <dbReference type="PROSITE" id="PS50850"/>
    </source>
</evidence>
<evidence type="ECO:0000256" key="5">
    <source>
        <dbReference type="ARBA" id="ARBA00022692"/>
    </source>
</evidence>
<dbReference type="GO" id="GO:0022857">
    <property type="term" value="F:transmembrane transporter activity"/>
    <property type="evidence" value="ECO:0007669"/>
    <property type="project" value="InterPro"/>
</dbReference>
<keyword evidence="5 8" id="KW-0812">Transmembrane</keyword>
<reference evidence="10 11" key="1">
    <citation type="submission" date="2019-03" db="EMBL/GenBank/DDBJ databases">
        <title>Genomic Encyclopedia of Type Strains, Phase IV (KMG-IV): sequencing the most valuable type-strain genomes for metagenomic binning, comparative biology and taxonomic classification.</title>
        <authorList>
            <person name="Goeker M."/>
        </authorList>
    </citation>
    <scope>NUCLEOTIDE SEQUENCE [LARGE SCALE GENOMIC DNA]</scope>
    <source>
        <strain evidence="10 11">DSM 22958</strain>
    </source>
</reference>
<dbReference type="NCBIfam" id="TIGR00711">
    <property type="entry name" value="efflux_EmrB"/>
    <property type="match status" value="1"/>
</dbReference>